<dbReference type="GO" id="GO:0004803">
    <property type="term" value="F:transposase activity"/>
    <property type="evidence" value="ECO:0007669"/>
    <property type="project" value="UniProtKB-UniRule"/>
</dbReference>
<evidence type="ECO:0000313" key="8">
    <source>
        <dbReference type="EMBL" id="ABP38228.1"/>
    </source>
</evidence>
<dbReference type="EMBL" id="EF460464">
    <property type="protein sequence ID" value="ABP38228.1"/>
    <property type="molecule type" value="Genomic_DNA"/>
</dbReference>
<protein>
    <recommendedName>
        <fullName evidence="6">Mutator family transposase</fullName>
    </recommendedName>
</protein>
<keyword evidence="4 6" id="KW-0238">DNA-binding</keyword>
<keyword evidence="5 6" id="KW-0233">DNA recombination</keyword>
<feature type="region of interest" description="Disordered" evidence="7">
    <location>
        <begin position="228"/>
        <end position="274"/>
    </location>
</feature>
<keyword evidence="3 6" id="KW-0815">Transposition</keyword>
<feature type="compositionally biased region" description="Basic and acidic residues" evidence="7">
    <location>
        <begin position="200"/>
        <end position="211"/>
    </location>
</feature>
<evidence type="ECO:0000256" key="2">
    <source>
        <dbReference type="ARBA" id="ARBA00010961"/>
    </source>
</evidence>
<organism evidence="8">
    <name type="scientific">Acidithiobacillus caldus</name>
    <dbReference type="NCBI Taxonomy" id="33059"/>
    <lineage>
        <taxon>Bacteria</taxon>
        <taxon>Pseudomonadati</taxon>
        <taxon>Pseudomonadota</taxon>
        <taxon>Acidithiobacillia</taxon>
        <taxon>Acidithiobacillales</taxon>
        <taxon>Acidithiobacillaceae</taxon>
        <taxon>Acidithiobacillus</taxon>
    </lineage>
</organism>
<dbReference type="InterPro" id="IPR001207">
    <property type="entry name" value="Transposase_mutator"/>
</dbReference>
<evidence type="ECO:0000256" key="5">
    <source>
        <dbReference type="ARBA" id="ARBA00023172"/>
    </source>
</evidence>
<dbReference type="GO" id="GO:0006313">
    <property type="term" value="P:DNA transposition"/>
    <property type="evidence" value="ECO:0007669"/>
    <property type="project" value="UniProtKB-UniRule"/>
</dbReference>
<proteinExistence type="inferred from homology"/>
<reference evidence="8" key="2">
    <citation type="submission" date="2007-02" db="EMBL/GenBank/DDBJ databases">
        <title>Comparative genomics of three closely related extreme acidophiles: The Acidithiobacillus genus.</title>
        <authorList>
            <person name="Valdes J.H."/>
            <person name="Holmes D.S."/>
            <person name="Valenzuela P.D."/>
            <person name="Pedroso I.I."/>
            <person name="Quatrini R.C."/>
        </authorList>
    </citation>
    <scope>NUCLEOTIDE SEQUENCE</scope>
    <source>
        <strain evidence="8">DSM 8584</strain>
    </source>
</reference>
<keyword evidence="6" id="KW-0814">Transposable element</keyword>
<gene>
    <name evidence="8" type="primary">isac2</name>
</gene>
<comment type="function">
    <text evidence="1 6">Required for the transposition of the insertion element.</text>
</comment>
<name>A4ZV28_9PROT</name>
<evidence type="ECO:0000256" key="7">
    <source>
        <dbReference type="SAM" id="MobiDB-lite"/>
    </source>
</evidence>
<accession>A4ZV28</accession>
<evidence type="ECO:0000256" key="1">
    <source>
        <dbReference type="ARBA" id="ARBA00002190"/>
    </source>
</evidence>
<reference evidence="8" key="1">
    <citation type="journal article" date="2007" name="Appl. Environ. Microbiol.">
        <title>Regulation of a novel Acidithiobacillus caldus gene cluster involved in metabolism of reduced inorganic sulfur compounds.</title>
        <authorList>
            <person name="Rzhepishevska O.I."/>
            <person name="Valdes J."/>
            <person name="Marcinkeviciene L."/>
            <person name="Gallardo C.A."/>
            <person name="Meskys R."/>
            <person name="Bonnefoy V."/>
            <person name="Holmes D.S."/>
            <person name="Dopson M."/>
        </authorList>
    </citation>
    <scope>NUCLEOTIDE SEQUENCE</scope>
    <source>
        <strain evidence="8">DSM 8584</strain>
    </source>
</reference>
<dbReference type="Pfam" id="PF00872">
    <property type="entry name" value="Transposase_mut"/>
    <property type="match status" value="1"/>
</dbReference>
<comment type="similarity">
    <text evidence="2 6">Belongs to the transposase mutator family.</text>
</comment>
<dbReference type="PANTHER" id="PTHR33217:SF9">
    <property type="entry name" value="MUTATOR FAMILY TRANSPOSASE"/>
    <property type="match status" value="1"/>
</dbReference>
<evidence type="ECO:0000256" key="3">
    <source>
        <dbReference type="ARBA" id="ARBA00022578"/>
    </source>
</evidence>
<evidence type="ECO:0000256" key="4">
    <source>
        <dbReference type="ARBA" id="ARBA00023125"/>
    </source>
</evidence>
<evidence type="ECO:0000256" key="6">
    <source>
        <dbReference type="RuleBase" id="RU365089"/>
    </source>
</evidence>
<dbReference type="AlphaFoldDB" id="A4ZV28"/>
<dbReference type="PANTHER" id="PTHR33217">
    <property type="entry name" value="TRANSPOSASE FOR INSERTION SEQUENCE ELEMENT IS1081"/>
    <property type="match status" value="1"/>
</dbReference>
<dbReference type="GO" id="GO:0003677">
    <property type="term" value="F:DNA binding"/>
    <property type="evidence" value="ECO:0007669"/>
    <property type="project" value="UniProtKB-UniRule"/>
</dbReference>
<feature type="region of interest" description="Disordered" evidence="7">
    <location>
        <begin position="195"/>
        <end position="215"/>
    </location>
</feature>
<sequence length="274" mass="30791">MCEDYSERVDYCCQKKAFGSDQQRVRRGPWNRVMPLRRERESRAWTSKGCCGDLLAYGWIRQSRGMGYLPEQEILTVVGPVPVPIPKVRDRPSSGVVFRSSLVLPYVRKSRTVAASLPWRYRHGVSSGRMQAALSVLLGEEAKGLSPAVLGRLKAEWAQEHDRWQRQFLQGKRYAYGWADGVCTDLRLEDDPQNVSLGHPWRDGRRQEGGRGGHRRFTGLQSLLARDPAGLARPRATGGAPTGHRRWGDGFLGRPRRDLSANSPSALLGAQCRQ</sequence>